<reference evidence="1" key="1">
    <citation type="submission" date="2022-06" db="EMBL/GenBank/DDBJ databases">
        <title>The First Complete Genome of the Simian Malaria Parasite Plasmodium brasilianum.</title>
        <authorList>
            <person name="Bajic M."/>
            <person name="Ravishankar S."/>
        </authorList>
    </citation>
    <scope>NUCLEOTIDE SEQUENCE</scope>
    <source>
        <strain evidence="1">Bolivian I</strain>
    </source>
</reference>
<protein>
    <submittedName>
        <fullName evidence="1">GDP dissociation inhibitor</fullName>
    </submittedName>
</protein>
<sequence>MEDREITTFNCDILICGTSLLNSLLSSYFSINNYKVINIDKNNYYGDVNCSLNFNQFQEQKVNLENFYEEYLPFSSNIQDEVGGEKKKLMEEIIQNYFQLNNNKFNIDLNPKILYNESNIVSLLVSLNAHTYVNFVGIQHFYLTSKKDNTNQTIITNSEKTQVSNTQKEKHKNKTVENMNETCVHSLSTIDDEKEDNLILLKIPLNRSQVFLDNNLNLSEKRMIMNFIYKNIVHDKNYTFSNFSNYNFVKKANVTQQEFLLQNNESVSSKIIRNTADNYIYEKGKNVCNKKEPFQHEEQIEEKCLNVSICEFLKSYNINDKITDYIIYGIGLFDLELGYRNDRSISQYYLSGYTKDKMFVMNKGEFLQRLHILVNSLNKFKLQNLFENAFIYPSYGLNDIIYAISRVASLNNSIYMINRKIKNIILSDFYINNVGRIENNNNNNNNNNTFSFHTSSKIKEIVLDNGHIIRPNFVISSGSNINFYEMKKYLFCKNKSNKAPRKEKIQIKTNRLVVLSTYSLIGKNGLSFYIHKQPKMEQQQEKEGGQKKKEFYNMNCSVHILQLDHSSGSCPLGFFLTYFTYLEIEKKQNQASNISNNGKNEDTKNQKPLNFMLLFNVLKLFVKKHRFISNTSVDSYLPVKIPFDEQILNKIADFFSTQKTQNIISKEEVIKVRETENEENNQKNNQKNDLKSEVINMKLQKESIKNGPKQDGGNERKQAQFNETKRQSSIKAFNDLLTNEGIIYYAYYEYKPVVYRKDTIKLINQNVQNYRKIFENIKKLKEQNQKQKLEQKQEMCENQKNEVNKRKVNCNNNSDISETTNKTNENKDANIHERNNNCNLSYSNQLIGIDENKNICNLLFTNDIHNYPIYPLIEDISMFFYIINKIHNTFFQSHHGQTIYDTYTDVIKTFFNNRTAHNSS</sequence>
<proteinExistence type="predicted"/>
<dbReference type="EMBL" id="CM043778">
    <property type="protein sequence ID" value="KAI4838016.1"/>
    <property type="molecule type" value="Genomic_DNA"/>
</dbReference>
<gene>
    <name evidence="1" type="ORF">MKS88_003438</name>
</gene>
<evidence type="ECO:0000313" key="2">
    <source>
        <dbReference type="Proteomes" id="UP001056978"/>
    </source>
</evidence>
<keyword evidence="2" id="KW-1185">Reference proteome</keyword>
<name>A0ACB9Y836_PLABR</name>
<organism evidence="1 2">
    <name type="scientific">Plasmodium brasilianum</name>
    <dbReference type="NCBI Taxonomy" id="5824"/>
    <lineage>
        <taxon>Eukaryota</taxon>
        <taxon>Sar</taxon>
        <taxon>Alveolata</taxon>
        <taxon>Apicomplexa</taxon>
        <taxon>Aconoidasida</taxon>
        <taxon>Haemosporida</taxon>
        <taxon>Plasmodiidae</taxon>
        <taxon>Plasmodium</taxon>
        <taxon>Plasmodium (Plasmodium)</taxon>
    </lineage>
</organism>
<comment type="caution">
    <text evidence="1">The sequence shown here is derived from an EMBL/GenBank/DDBJ whole genome shotgun (WGS) entry which is preliminary data.</text>
</comment>
<accession>A0ACB9Y836</accession>
<dbReference type="Proteomes" id="UP001056978">
    <property type="component" value="Chromosome 10"/>
</dbReference>
<evidence type="ECO:0000313" key="1">
    <source>
        <dbReference type="EMBL" id="KAI4838016.1"/>
    </source>
</evidence>